<evidence type="ECO:0000313" key="1">
    <source>
        <dbReference type="EMBL" id="TGY74166.1"/>
    </source>
</evidence>
<dbReference type="Proteomes" id="UP000306630">
    <property type="component" value="Unassembled WGS sequence"/>
</dbReference>
<comment type="caution">
    <text evidence="1">The sequence shown here is derived from an EMBL/GenBank/DDBJ whole genome shotgun (WGS) entry which is preliminary data.</text>
</comment>
<name>A0A4S2FXP0_9BACT</name>
<sequence>MKTENEIERDFYTLVKNSDLGAAIRGTVYRSEMRPANADSEDLIVKFLAGTDEQIQTGTVILNIYVPDIDFQDGRKVEDKERIGTLQSLIREFIKNCDSVDYDIKSDGTPYSSQNPDIEQHLIVSRIKFKRFSNE</sequence>
<organism evidence="1 2">
    <name type="scientific">Muribaculum intestinale</name>
    <dbReference type="NCBI Taxonomy" id="1796646"/>
    <lineage>
        <taxon>Bacteria</taxon>
        <taxon>Pseudomonadati</taxon>
        <taxon>Bacteroidota</taxon>
        <taxon>Bacteroidia</taxon>
        <taxon>Bacteroidales</taxon>
        <taxon>Muribaculaceae</taxon>
        <taxon>Muribaculum</taxon>
    </lineage>
</organism>
<dbReference type="AlphaFoldDB" id="A0A4S2FXP0"/>
<reference evidence="1 2" key="1">
    <citation type="submission" date="2019-04" db="EMBL/GenBank/DDBJ databases">
        <title>Microbes associate with the intestines of laboratory mice.</title>
        <authorList>
            <person name="Navarre W."/>
            <person name="Wong E."/>
            <person name="Huang K."/>
            <person name="Tropini C."/>
            <person name="Ng K."/>
            <person name="Yu B."/>
        </authorList>
    </citation>
    <scope>NUCLEOTIDE SEQUENCE [LARGE SCALE GENOMIC DNA]</scope>
    <source>
        <strain evidence="1 2">NM06_A21</strain>
    </source>
</reference>
<proteinExistence type="predicted"/>
<protein>
    <recommendedName>
        <fullName evidence="3">DUF3168 domain-containing protein</fullName>
    </recommendedName>
</protein>
<evidence type="ECO:0000313" key="2">
    <source>
        <dbReference type="Proteomes" id="UP000306630"/>
    </source>
</evidence>
<dbReference type="RefSeq" id="WP_128713514.1">
    <property type="nucleotide sequence ID" value="NZ_SRYD01000024.1"/>
</dbReference>
<dbReference type="EMBL" id="SRYD01000024">
    <property type="protein sequence ID" value="TGY74166.1"/>
    <property type="molecule type" value="Genomic_DNA"/>
</dbReference>
<accession>A0A4S2FXP0</accession>
<evidence type="ECO:0008006" key="3">
    <source>
        <dbReference type="Google" id="ProtNLM"/>
    </source>
</evidence>
<gene>
    <name evidence="1" type="ORF">E5333_07005</name>
</gene>